<evidence type="ECO:0000313" key="3">
    <source>
        <dbReference type="Proteomes" id="UP001066276"/>
    </source>
</evidence>
<gene>
    <name evidence="2" type="ORF">NDU88_004641</name>
</gene>
<feature type="region of interest" description="Disordered" evidence="1">
    <location>
        <begin position="82"/>
        <end position="105"/>
    </location>
</feature>
<dbReference type="Proteomes" id="UP001066276">
    <property type="component" value="Chromosome 10"/>
</dbReference>
<keyword evidence="3" id="KW-1185">Reference proteome</keyword>
<organism evidence="2 3">
    <name type="scientific">Pleurodeles waltl</name>
    <name type="common">Iberian ribbed newt</name>
    <dbReference type="NCBI Taxonomy" id="8319"/>
    <lineage>
        <taxon>Eukaryota</taxon>
        <taxon>Metazoa</taxon>
        <taxon>Chordata</taxon>
        <taxon>Craniata</taxon>
        <taxon>Vertebrata</taxon>
        <taxon>Euteleostomi</taxon>
        <taxon>Amphibia</taxon>
        <taxon>Batrachia</taxon>
        <taxon>Caudata</taxon>
        <taxon>Salamandroidea</taxon>
        <taxon>Salamandridae</taxon>
        <taxon>Pleurodelinae</taxon>
        <taxon>Pleurodeles</taxon>
    </lineage>
</organism>
<dbReference type="EMBL" id="JANPWB010000014">
    <property type="protein sequence ID" value="KAJ1099541.1"/>
    <property type="molecule type" value="Genomic_DNA"/>
</dbReference>
<dbReference type="AlphaFoldDB" id="A0AAV7M6V8"/>
<comment type="caution">
    <text evidence="2">The sequence shown here is derived from an EMBL/GenBank/DDBJ whole genome shotgun (WGS) entry which is preliminary data.</text>
</comment>
<protein>
    <submittedName>
        <fullName evidence="2">Uncharacterized protein</fullName>
    </submittedName>
</protein>
<evidence type="ECO:0000313" key="2">
    <source>
        <dbReference type="EMBL" id="KAJ1099541.1"/>
    </source>
</evidence>
<evidence type="ECO:0000256" key="1">
    <source>
        <dbReference type="SAM" id="MobiDB-lite"/>
    </source>
</evidence>
<proteinExistence type="predicted"/>
<feature type="compositionally biased region" description="Polar residues" evidence="1">
    <location>
        <begin position="85"/>
        <end position="105"/>
    </location>
</feature>
<name>A0AAV7M6V8_PLEWA</name>
<sequence length="105" mass="11423">MRARSTAAAKRQVILQRGQLTARRHSVEGVWSSMEAALRPAPARRHASPPPYRSVLRLLSPLQQMGNHCWVCSCAARREEGAASSLGTQDVTDSASLSQGRMPSL</sequence>
<reference evidence="2" key="1">
    <citation type="journal article" date="2022" name="bioRxiv">
        <title>Sequencing and chromosome-scale assembly of the giantPleurodeles waltlgenome.</title>
        <authorList>
            <person name="Brown T."/>
            <person name="Elewa A."/>
            <person name="Iarovenko S."/>
            <person name="Subramanian E."/>
            <person name="Araus A.J."/>
            <person name="Petzold A."/>
            <person name="Susuki M."/>
            <person name="Suzuki K.-i.T."/>
            <person name="Hayashi T."/>
            <person name="Toyoda A."/>
            <person name="Oliveira C."/>
            <person name="Osipova E."/>
            <person name="Leigh N.D."/>
            <person name="Simon A."/>
            <person name="Yun M.H."/>
        </authorList>
    </citation>
    <scope>NUCLEOTIDE SEQUENCE</scope>
    <source>
        <strain evidence="2">20211129_DDA</strain>
        <tissue evidence="2">Liver</tissue>
    </source>
</reference>
<accession>A0AAV7M6V8</accession>